<reference evidence="1 2" key="1">
    <citation type="journal article" date="2019" name="Commun. Biol.">
        <title>The bagworm genome reveals a unique fibroin gene that provides high tensile strength.</title>
        <authorList>
            <person name="Kono N."/>
            <person name="Nakamura H."/>
            <person name="Ohtoshi R."/>
            <person name="Tomita M."/>
            <person name="Numata K."/>
            <person name="Arakawa K."/>
        </authorList>
    </citation>
    <scope>NUCLEOTIDE SEQUENCE [LARGE SCALE GENOMIC DNA]</scope>
</reference>
<accession>A0A4C1TZT0</accession>
<evidence type="ECO:0000313" key="1">
    <source>
        <dbReference type="EMBL" id="GBP19575.1"/>
    </source>
</evidence>
<organism evidence="1 2">
    <name type="scientific">Eumeta variegata</name>
    <name type="common">Bagworm moth</name>
    <name type="synonym">Eumeta japonica</name>
    <dbReference type="NCBI Taxonomy" id="151549"/>
    <lineage>
        <taxon>Eukaryota</taxon>
        <taxon>Metazoa</taxon>
        <taxon>Ecdysozoa</taxon>
        <taxon>Arthropoda</taxon>
        <taxon>Hexapoda</taxon>
        <taxon>Insecta</taxon>
        <taxon>Pterygota</taxon>
        <taxon>Neoptera</taxon>
        <taxon>Endopterygota</taxon>
        <taxon>Lepidoptera</taxon>
        <taxon>Glossata</taxon>
        <taxon>Ditrysia</taxon>
        <taxon>Tineoidea</taxon>
        <taxon>Psychidae</taxon>
        <taxon>Oiketicinae</taxon>
        <taxon>Eumeta</taxon>
    </lineage>
</organism>
<dbReference type="AlphaFoldDB" id="A0A4C1TZT0"/>
<keyword evidence="2" id="KW-1185">Reference proteome</keyword>
<proteinExistence type="predicted"/>
<gene>
    <name evidence="1" type="ORF">EVAR_102123_1</name>
</gene>
<comment type="caution">
    <text evidence="1">The sequence shown here is derived from an EMBL/GenBank/DDBJ whole genome shotgun (WGS) entry which is preliminary data.</text>
</comment>
<evidence type="ECO:0000313" key="2">
    <source>
        <dbReference type="Proteomes" id="UP000299102"/>
    </source>
</evidence>
<dbReference type="EMBL" id="BGZK01000109">
    <property type="protein sequence ID" value="GBP19575.1"/>
    <property type="molecule type" value="Genomic_DNA"/>
</dbReference>
<name>A0A4C1TZT0_EUMVA</name>
<protein>
    <submittedName>
        <fullName evidence="1">Uncharacterized protein</fullName>
    </submittedName>
</protein>
<dbReference type="Proteomes" id="UP000299102">
    <property type="component" value="Unassembled WGS sequence"/>
</dbReference>
<sequence>MNCLASAWALRSCGFGKLAAELVQLSRIFAGLVNGCFPGRTAEISDYLRYFSAARMSNSILDRKPSVYCRDSYTNFRHRFRAVPAPPDSECRYLAPEGLPLAVGGPIVTRATVIYVTWSAL</sequence>